<dbReference type="RefSeq" id="WP_220640103.1">
    <property type="nucleotide sequence ID" value="NZ_CP080429.1"/>
</dbReference>
<gene>
    <name evidence="2" type="ORF">K1I41_09420</name>
</gene>
<protein>
    <recommendedName>
        <fullName evidence="4">Anti-sigma factor</fullName>
    </recommendedName>
</protein>
<name>A0ABX8V4J1_9FLAO</name>
<evidence type="ECO:0000256" key="1">
    <source>
        <dbReference type="SAM" id="Phobius"/>
    </source>
</evidence>
<proteinExistence type="predicted"/>
<evidence type="ECO:0000313" key="3">
    <source>
        <dbReference type="Proteomes" id="UP000825381"/>
    </source>
</evidence>
<dbReference type="EMBL" id="CP080429">
    <property type="protein sequence ID" value="QYJ67758.1"/>
    <property type="molecule type" value="Genomic_DNA"/>
</dbReference>
<dbReference type="Proteomes" id="UP000825381">
    <property type="component" value="Chromosome"/>
</dbReference>
<feature type="transmembrane region" description="Helical" evidence="1">
    <location>
        <begin position="50"/>
        <end position="68"/>
    </location>
</feature>
<accession>A0ABX8V4J1</accession>
<sequence length="137" mass="15843">MKNFKLDNEPKIKSGFKAPDEYFSTLTDTVLEQLPKQKPKVVPFYRKRPVWLSAAAVFIMFIAIGLLLQKNTTTVEPDVASIENYLVYQYNEYDLYQSLDATDIQELEQNIASGNVSNEAIENYITEQNNYDIYLIE</sequence>
<keyword evidence="1" id="KW-1133">Transmembrane helix</keyword>
<evidence type="ECO:0008006" key="4">
    <source>
        <dbReference type="Google" id="ProtNLM"/>
    </source>
</evidence>
<reference evidence="2 3" key="1">
    <citation type="submission" date="2021-07" db="EMBL/GenBank/DDBJ databases">
        <title>Flavobacterium WSW3-B6 sp.nov, isolated from seaweed.</title>
        <authorList>
            <person name="Muhammad N."/>
            <person name="Ho H."/>
            <person name="Lee Y.-J."/>
            <person name="Nguyen T."/>
            <person name="Ho J."/>
            <person name="Kim S.-G."/>
        </authorList>
    </citation>
    <scope>NUCLEOTIDE SEQUENCE [LARGE SCALE GENOMIC DNA]</scope>
    <source>
        <strain evidence="2 3">WSW3-B6</strain>
    </source>
</reference>
<evidence type="ECO:0000313" key="2">
    <source>
        <dbReference type="EMBL" id="QYJ67758.1"/>
    </source>
</evidence>
<keyword evidence="3" id="KW-1185">Reference proteome</keyword>
<keyword evidence="1" id="KW-0812">Transmembrane</keyword>
<keyword evidence="1" id="KW-0472">Membrane</keyword>
<organism evidence="2 3">
    <name type="scientific">Flavobacterium litorale</name>
    <dbReference type="NCBI Taxonomy" id="2856519"/>
    <lineage>
        <taxon>Bacteria</taxon>
        <taxon>Pseudomonadati</taxon>
        <taxon>Bacteroidota</taxon>
        <taxon>Flavobacteriia</taxon>
        <taxon>Flavobacteriales</taxon>
        <taxon>Flavobacteriaceae</taxon>
        <taxon>Flavobacterium</taxon>
    </lineage>
</organism>